<dbReference type="PANTHER" id="PTHR46698:SF4">
    <property type="entry name" value="CROSSVEINLESS 2"/>
    <property type="match status" value="1"/>
</dbReference>
<evidence type="ECO:0000256" key="3">
    <source>
        <dbReference type="ARBA" id="ARBA00022729"/>
    </source>
</evidence>
<dbReference type="GO" id="GO:0036122">
    <property type="term" value="F:BMP binding"/>
    <property type="evidence" value="ECO:0007669"/>
    <property type="project" value="TreeGrafter"/>
</dbReference>
<dbReference type="InterPro" id="IPR014853">
    <property type="entry name" value="VWF/SSPO/ZAN-like_Cys-rich_dom"/>
</dbReference>
<sequence length="546" mass="60456">MLLGPPSGECCKKCKGCTHEGIERQSGEEWRDPDEPCRLYVCQAGVVTETVEQCYAPCHSPLKPAEGTCCPTCPGKIGCKVNGQEVSSGRTVRSLDDPCLKCSCSEGRFYCSKRACPVLNCANKAVMPPRPGECCPYCNGTRELYPPPQGRCLLGADLRLSGEDFHQDPCTLCKCDNGTSICKRPSCAPLDCPPEMQELQKGHCCPRCPQRPPFPVAPTVCHDGGKVYKDGESWEVDQCKSCSCKSGQVKCVAELCNESNKPCPPNHKLVTVPGQCCSKCVESDGVCTVFGDPHYRTFDGKFFSFQGSCKYQLAADCANHTFSIRVTNDARGTRTSSWTKTVSMKMKDMKVNLGEKRRVKINGERVKVPYESTSVTVTNTDGWVLVETKLGIKLSWDGDSFLELSVPPKYKGLLCGLCGNFNSISRDDMQTRRGLYATDADTLGASWRVGGKRACSRAHEAPPTCAKTRRSKEKERLCKLLRSNIFGECRNHLNSLPYYKSCIKDMCECPAKQRCYCESFTAYARECHRLGVKLDWRKHTGCLNHH</sequence>
<dbReference type="Pfam" id="PF00094">
    <property type="entry name" value="VWD"/>
    <property type="match status" value="1"/>
</dbReference>
<reference evidence="7" key="1">
    <citation type="submission" date="2022-01" db="EMBL/GenBank/DDBJ databases">
        <authorList>
            <person name="King R."/>
        </authorList>
    </citation>
    <scope>NUCLEOTIDE SEQUENCE</scope>
</reference>
<dbReference type="Pfam" id="PF00093">
    <property type="entry name" value="VWC"/>
    <property type="match status" value="3"/>
</dbReference>
<evidence type="ECO:0000313" key="7">
    <source>
        <dbReference type="EMBL" id="CAH1399385.1"/>
    </source>
</evidence>
<dbReference type="AlphaFoldDB" id="A0A9P0MNW9"/>
<accession>A0A9P0MNW9</accession>
<evidence type="ECO:0000259" key="5">
    <source>
        <dbReference type="PROSITE" id="PS50184"/>
    </source>
</evidence>
<evidence type="ECO:0008006" key="9">
    <source>
        <dbReference type="Google" id="ProtNLM"/>
    </source>
</evidence>
<gene>
    <name evidence="7" type="ORF">NEZAVI_LOCUS8844</name>
</gene>
<dbReference type="EMBL" id="OV725080">
    <property type="protein sequence ID" value="CAH1399385.1"/>
    <property type="molecule type" value="Genomic_DNA"/>
</dbReference>
<organism evidence="7 8">
    <name type="scientific">Nezara viridula</name>
    <name type="common">Southern green stink bug</name>
    <name type="synonym">Cimex viridulus</name>
    <dbReference type="NCBI Taxonomy" id="85310"/>
    <lineage>
        <taxon>Eukaryota</taxon>
        <taxon>Metazoa</taxon>
        <taxon>Ecdysozoa</taxon>
        <taxon>Arthropoda</taxon>
        <taxon>Hexapoda</taxon>
        <taxon>Insecta</taxon>
        <taxon>Pterygota</taxon>
        <taxon>Neoptera</taxon>
        <taxon>Paraneoptera</taxon>
        <taxon>Hemiptera</taxon>
        <taxon>Heteroptera</taxon>
        <taxon>Panheteroptera</taxon>
        <taxon>Pentatomomorpha</taxon>
        <taxon>Pentatomoidea</taxon>
        <taxon>Pentatomidae</taxon>
        <taxon>Pentatominae</taxon>
        <taxon>Nezara</taxon>
    </lineage>
</organism>
<dbReference type="PROSITE" id="PS51233">
    <property type="entry name" value="VWFD"/>
    <property type="match status" value="1"/>
</dbReference>
<comment type="subcellular location">
    <subcellularLocation>
        <location evidence="1">Secreted</location>
    </subcellularLocation>
</comment>
<proteinExistence type="predicted"/>
<feature type="domain" description="VWFC" evidence="5">
    <location>
        <begin position="77"/>
        <end position="139"/>
    </location>
</feature>
<dbReference type="PROSITE" id="PS01208">
    <property type="entry name" value="VWFC_1"/>
    <property type="match status" value="2"/>
</dbReference>
<dbReference type="GO" id="GO:0005576">
    <property type="term" value="C:extracellular region"/>
    <property type="evidence" value="ECO:0007669"/>
    <property type="project" value="UniProtKB-SubCell"/>
</dbReference>
<keyword evidence="8" id="KW-1185">Reference proteome</keyword>
<dbReference type="OrthoDB" id="6019304at2759"/>
<dbReference type="GO" id="GO:0030513">
    <property type="term" value="P:positive regulation of BMP signaling pathway"/>
    <property type="evidence" value="ECO:0007669"/>
    <property type="project" value="TreeGrafter"/>
</dbReference>
<dbReference type="SUPFAM" id="SSF57603">
    <property type="entry name" value="FnI-like domain"/>
    <property type="match status" value="4"/>
</dbReference>
<dbReference type="InterPro" id="IPR001007">
    <property type="entry name" value="VWF_dom"/>
</dbReference>
<keyword evidence="2" id="KW-0964">Secreted</keyword>
<feature type="domain" description="VWFC" evidence="5">
    <location>
        <begin position="219"/>
        <end position="281"/>
    </location>
</feature>
<dbReference type="InterPro" id="IPR052424">
    <property type="entry name" value="Kielin_Chordin-BMP_Reg"/>
</dbReference>
<keyword evidence="3" id="KW-0732">Signal</keyword>
<dbReference type="SMART" id="SM00216">
    <property type="entry name" value="VWD"/>
    <property type="match status" value="1"/>
</dbReference>
<dbReference type="Gene3D" id="6.20.200.20">
    <property type="match status" value="3"/>
</dbReference>
<dbReference type="InterPro" id="IPR001846">
    <property type="entry name" value="VWF_type-D"/>
</dbReference>
<evidence type="ECO:0000256" key="2">
    <source>
        <dbReference type="ARBA" id="ARBA00022525"/>
    </source>
</evidence>
<keyword evidence="4" id="KW-0677">Repeat</keyword>
<evidence type="ECO:0000259" key="6">
    <source>
        <dbReference type="PROSITE" id="PS51233"/>
    </source>
</evidence>
<evidence type="ECO:0000256" key="1">
    <source>
        <dbReference type="ARBA" id="ARBA00004613"/>
    </source>
</evidence>
<dbReference type="SMART" id="SM00214">
    <property type="entry name" value="VWC"/>
    <property type="match status" value="4"/>
</dbReference>
<evidence type="ECO:0000313" key="8">
    <source>
        <dbReference type="Proteomes" id="UP001152798"/>
    </source>
</evidence>
<dbReference type="PROSITE" id="PS50184">
    <property type="entry name" value="VWFC_2"/>
    <property type="match status" value="3"/>
</dbReference>
<feature type="domain" description="VWFD" evidence="6">
    <location>
        <begin position="285"/>
        <end position="456"/>
    </location>
</feature>
<dbReference type="SMART" id="SM00832">
    <property type="entry name" value="C8"/>
    <property type="match status" value="1"/>
</dbReference>
<dbReference type="PANTHER" id="PTHR46698">
    <property type="entry name" value="CROSSVEINLESS 2"/>
    <property type="match status" value="1"/>
</dbReference>
<name>A0A9P0MNW9_NEZVI</name>
<protein>
    <recommendedName>
        <fullName evidence="9">BMP-binding endothelial regulator protein</fullName>
    </recommendedName>
</protein>
<dbReference type="Pfam" id="PF08742">
    <property type="entry name" value="C8"/>
    <property type="match status" value="1"/>
</dbReference>
<feature type="domain" description="VWFC" evidence="5">
    <location>
        <begin position="150"/>
        <end position="209"/>
    </location>
</feature>
<evidence type="ECO:0000256" key="4">
    <source>
        <dbReference type="ARBA" id="ARBA00022737"/>
    </source>
</evidence>
<dbReference type="Proteomes" id="UP001152798">
    <property type="component" value="Chromosome 4"/>
</dbReference>